<sequence>MIFKNEVKSENQADIYFVDGFCNKGEIKIKLISLIGIVIILAIILLFNRKSKLEIIHKKIKIKHLDDSLQSIQLIWIPNIGDIPFKLSEIEKICNHNTLILLSGYSKKKSKKYRHENIHYLSSIAPVYFLWNDFDYSGNYRDLNALLLDYKVTILENKSASFETENGTKFSVVGLDDVKTKRDHLDFALEERYEDDLSILTSYTEVMNSNSRNFESIQVYLFERSQLNVNRNQKTVYLELHNKKGIRKQNTITVLNFEVMK</sequence>
<protein>
    <submittedName>
        <fullName evidence="2">Uncharacterized protein</fullName>
    </submittedName>
</protein>
<keyword evidence="1" id="KW-1133">Transmembrane helix</keyword>
<proteinExistence type="predicted"/>
<evidence type="ECO:0000313" key="2">
    <source>
        <dbReference type="EMBL" id="UPM55946.1"/>
    </source>
</evidence>
<reference evidence="2 3" key="1">
    <citation type="submission" date="2022-04" db="EMBL/GenBank/DDBJ databases">
        <title>Mechanism of arsenic methylation and mitigation arsenic toxicity by Bacillus sp. LH14 from an Arsenic-Contaminated Paddy Soil.</title>
        <authorList>
            <person name="Wang D."/>
        </authorList>
    </citation>
    <scope>NUCLEOTIDE SEQUENCE [LARGE SCALE GENOMIC DNA]</scope>
    <source>
        <strain evidence="2 3">LH14</strain>
    </source>
</reference>
<name>A0ABY4JQ30_9BACI</name>
<dbReference type="EMBL" id="CP096034">
    <property type="protein sequence ID" value="UPM55946.1"/>
    <property type="molecule type" value="Genomic_DNA"/>
</dbReference>
<evidence type="ECO:0000256" key="1">
    <source>
        <dbReference type="SAM" id="Phobius"/>
    </source>
</evidence>
<keyword evidence="3" id="KW-1185">Reference proteome</keyword>
<accession>A0ABY4JQ30</accession>
<dbReference type="RefSeq" id="WP_248268886.1">
    <property type="nucleotide sequence ID" value="NZ_CP096034.1"/>
</dbReference>
<gene>
    <name evidence="2" type="ORF">MY490_08970</name>
</gene>
<evidence type="ECO:0000313" key="3">
    <source>
        <dbReference type="Proteomes" id="UP000830639"/>
    </source>
</evidence>
<keyword evidence="1" id="KW-0472">Membrane</keyword>
<dbReference type="Proteomes" id="UP000830639">
    <property type="component" value="Chromosome"/>
</dbReference>
<organism evidence="2 3">
    <name type="scientific">Gottfriedia acidiceleris</name>
    <dbReference type="NCBI Taxonomy" id="371036"/>
    <lineage>
        <taxon>Bacteria</taxon>
        <taxon>Bacillati</taxon>
        <taxon>Bacillota</taxon>
        <taxon>Bacilli</taxon>
        <taxon>Bacillales</taxon>
        <taxon>Bacillaceae</taxon>
        <taxon>Gottfriedia</taxon>
    </lineage>
</organism>
<feature type="transmembrane region" description="Helical" evidence="1">
    <location>
        <begin position="29"/>
        <end position="48"/>
    </location>
</feature>
<keyword evidence="1" id="KW-0812">Transmembrane</keyword>